<keyword evidence="2" id="KW-1185">Reference proteome</keyword>
<organism evidence="1 2">
    <name type="scientific">Portunus trituberculatus</name>
    <name type="common">Swimming crab</name>
    <name type="synonym">Neptunus trituberculatus</name>
    <dbReference type="NCBI Taxonomy" id="210409"/>
    <lineage>
        <taxon>Eukaryota</taxon>
        <taxon>Metazoa</taxon>
        <taxon>Ecdysozoa</taxon>
        <taxon>Arthropoda</taxon>
        <taxon>Crustacea</taxon>
        <taxon>Multicrustacea</taxon>
        <taxon>Malacostraca</taxon>
        <taxon>Eumalacostraca</taxon>
        <taxon>Eucarida</taxon>
        <taxon>Decapoda</taxon>
        <taxon>Pleocyemata</taxon>
        <taxon>Brachyura</taxon>
        <taxon>Eubrachyura</taxon>
        <taxon>Portunoidea</taxon>
        <taxon>Portunidae</taxon>
        <taxon>Portuninae</taxon>
        <taxon>Portunus</taxon>
    </lineage>
</organism>
<accession>A0A5B7G2U4</accession>
<comment type="caution">
    <text evidence="1">The sequence shown here is derived from an EMBL/GenBank/DDBJ whole genome shotgun (WGS) entry which is preliminary data.</text>
</comment>
<protein>
    <submittedName>
        <fullName evidence="1">Uncharacterized protein</fullName>
    </submittedName>
</protein>
<name>A0A5B7G2U4_PORTR</name>
<proteinExistence type="predicted"/>
<gene>
    <name evidence="1" type="ORF">E2C01_045736</name>
</gene>
<sequence>MAKTVLYIGSKKCLNYYPDTTTPFATNAAFQIHTPYLHHNTLITCSYILPRLILPLLPPPPPSSLLLFLTLRDNEGGCDSSATRVLRGAGGHRAGTHTARFVRERCVSRTAVDT</sequence>
<evidence type="ECO:0000313" key="2">
    <source>
        <dbReference type="Proteomes" id="UP000324222"/>
    </source>
</evidence>
<reference evidence="1 2" key="1">
    <citation type="submission" date="2019-05" db="EMBL/GenBank/DDBJ databases">
        <title>Another draft genome of Portunus trituberculatus and its Hox gene families provides insights of decapod evolution.</title>
        <authorList>
            <person name="Jeong J.-H."/>
            <person name="Song I."/>
            <person name="Kim S."/>
            <person name="Choi T."/>
            <person name="Kim D."/>
            <person name="Ryu S."/>
            <person name="Kim W."/>
        </authorList>
    </citation>
    <scope>NUCLEOTIDE SEQUENCE [LARGE SCALE GENOMIC DNA]</scope>
    <source>
        <tissue evidence="1">Muscle</tissue>
    </source>
</reference>
<dbReference type="Proteomes" id="UP000324222">
    <property type="component" value="Unassembled WGS sequence"/>
</dbReference>
<dbReference type="AlphaFoldDB" id="A0A5B7G2U4"/>
<evidence type="ECO:0000313" key="1">
    <source>
        <dbReference type="EMBL" id="MPC51879.1"/>
    </source>
</evidence>
<dbReference type="EMBL" id="VSRR010010477">
    <property type="protein sequence ID" value="MPC51879.1"/>
    <property type="molecule type" value="Genomic_DNA"/>
</dbReference>